<dbReference type="EMBL" id="CAACVS010000068">
    <property type="protein sequence ID" value="VEU35755.1"/>
    <property type="molecule type" value="Genomic_DNA"/>
</dbReference>
<proteinExistence type="predicted"/>
<evidence type="ECO:0000313" key="3">
    <source>
        <dbReference type="Proteomes" id="UP000291116"/>
    </source>
</evidence>
<protein>
    <recommendedName>
        <fullName evidence="4">PPPDE domain-containing protein</fullName>
    </recommendedName>
</protein>
<organism evidence="2 3">
    <name type="scientific">Pseudo-nitzschia multistriata</name>
    <dbReference type="NCBI Taxonomy" id="183589"/>
    <lineage>
        <taxon>Eukaryota</taxon>
        <taxon>Sar</taxon>
        <taxon>Stramenopiles</taxon>
        <taxon>Ochrophyta</taxon>
        <taxon>Bacillariophyta</taxon>
        <taxon>Bacillariophyceae</taxon>
        <taxon>Bacillariophycidae</taxon>
        <taxon>Bacillariales</taxon>
        <taxon>Bacillariaceae</taxon>
        <taxon>Pseudo-nitzschia</taxon>
    </lineage>
</organism>
<dbReference type="Proteomes" id="UP000291116">
    <property type="component" value="Unassembled WGS sequence"/>
</dbReference>
<keyword evidence="3" id="KW-1185">Reference proteome</keyword>
<gene>
    <name evidence="2" type="ORF">PSNMU_V1.4_AUG-EV-PASAV3_0025010</name>
</gene>
<feature type="signal peptide" evidence="1">
    <location>
        <begin position="1"/>
        <end position="28"/>
    </location>
</feature>
<evidence type="ECO:0008006" key="4">
    <source>
        <dbReference type="Google" id="ProtNLM"/>
    </source>
</evidence>
<name>A0A448Z173_9STRA</name>
<dbReference type="AlphaFoldDB" id="A0A448Z173"/>
<evidence type="ECO:0000256" key="1">
    <source>
        <dbReference type="SAM" id="SignalP"/>
    </source>
</evidence>
<reference evidence="2 3" key="1">
    <citation type="submission" date="2019-01" db="EMBL/GenBank/DDBJ databases">
        <authorList>
            <person name="Ferrante I. M."/>
        </authorList>
    </citation>
    <scope>NUCLEOTIDE SEQUENCE [LARGE SCALE GENOMIC DNA]</scope>
    <source>
        <strain evidence="2 3">B856</strain>
    </source>
</reference>
<feature type="chain" id="PRO_5019535659" description="PPPDE domain-containing protein" evidence="1">
    <location>
        <begin position="29"/>
        <end position="159"/>
    </location>
</feature>
<evidence type="ECO:0000313" key="2">
    <source>
        <dbReference type="EMBL" id="VEU35755.1"/>
    </source>
</evidence>
<accession>A0A448Z173</accession>
<sequence>MRCQGVISWFRAFVAVSILTLAPSTVHSLQALFDNRVKIQPSPLIGGPEWLPVHCKVVLGDRYVFDFIPLNAASKQTIQRLTGLQAVPAIVRTIQKNQSQAEVRTDFTGKWDGDGDELTKTYVEKAVRFCEDYDRDLHLIKNNCWSFAFDLLVHISQDE</sequence>
<keyword evidence="1" id="KW-0732">Signal</keyword>
<dbReference type="OrthoDB" id="44681at2759"/>